<keyword evidence="6 7" id="KW-0472">Membrane</keyword>
<dbReference type="GO" id="GO:0005886">
    <property type="term" value="C:plasma membrane"/>
    <property type="evidence" value="ECO:0007669"/>
    <property type="project" value="UniProtKB-SubCell"/>
</dbReference>
<evidence type="ECO:0000256" key="2">
    <source>
        <dbReference type="ARBA" id="ARBA00022448"/>
    </source>
</evidence>
<feature type="transmembrane region" description="Helical" evidence="7">
    <location>
        <begin position="436"/>
        <end position="455"/>
    </location>
</feature>
<dbReference type="RefSeq" id="WP_227322432.1">
    <property type="nucleotide sequence ID" value="NZ_JAESVB010000008.1"/>
</dbReference>
<dbReference type="PANTHER" id="PTHR30509">
    <property type="entry name" value="P-HYDROXYBENZOIC ACID EFFLUX PUMP SUBUNIT-RELATED"/>
    <property type="match status" value="1"/>
</dbReference>
<feature type="transmembrane region" description="Helical" evidence="7">
    <location>
        <begin position="12"/>
        <end position="33"/>
    </location>
</feature>
<feature type="transmembrane region" description="Helical" evidence="7">
    <location>
        <begin position="383"/>
        <end position="403"/>
    </location>
</feature>
<feature type="transmembrane region" description="Helical" evidence="7">
    <location>
        <begin position="89"/>
        <end position="107"/>
    </location>
</feature>
<protein>
    <submittedName>
        <fullName evidence="8">FUSC family protein</fullName>
    </submittedName>
</protein>
<keyword evidence="4 7" id="KW-0812">Transmembrane</keyword>
<feature type="transmembrane region" description="Helical" evidence="7">
    <location>
        <begin position="409"/>
        <end position="424"/>
    </location>
</feature>
<dbReference type="Proteomes" id="UP000708298">
    <property type="component" value="Unassembled WGS sequence"/>
</dbReference>
<dbReference type="AlphaFoldDB" id="A0A963YVF9"/>
<evidence type="ECO:0000256" key="6">
    <source>
        <dbReference type="ARBA" id="ARBA00023136"/>
    </source>
</evidence>
<keyword evidence="2" id="KW-0813">Transport</keyword>
<accession>A0A963YVF9</accession>
<evidence type="ECO:0000313" key="8">
    <source>
        <dbReference type="EMBL" id="MCB8876773.1"/>
    </source>
</evidence>
<dbReference type="GO" id="GO:0022857">
    <property type="term" value="F:transmembrane transporter activity"/>
    <property type="evidence" value="ECO:0007669"/>
    <property type="project" value="InterPro"/>
</dbReference>
<evidence type="ECO:0000256" key="4">
    <source>
        <dbReference type="ARBA" id="ARBA00022692"/>
    </source>
</evidence>
<evidence type="ECO:0000256" key="3">
    <source>
        <dbReference type="ARBA" id="ARBA00022475"/>
    </source>
</evidence>
<evidence type="ECO:0000256" key="1">
    <source>
        <dbReference type="ARBA" id="ARBA00004651"/>
    </source>
</evidence>
<dbReference type="Pfam" id="PF04632">
    <property type="entry name" value="FUSC"/>
    <property type="match status" value="1"/>
</dbReference>
<evidence type="ECO:0000313" key="9">
    <source>
        <dbReference type="Proteomes" id="UP000708298"/>
    </source>
</evidence>
<proteinExistence type="predicted"/>
<organism evidence="8 9">
    <name type="scientific">Acidisoma silvae</name>
    <dbReference type="NCBI Taxonomy" id="2802396"/>
    <lineage>
        <taxon>Bacteria</taxon>
        <taxon>Pseudomonadati</taxon>
        <taxon>Pseudomonadota</taxon>
        <taxon>Alphaproteobacteria</taxon>
        <taxon>Acetobacterales</taxon>
        <taxon>Acidocellaceae</taxon>
        <taxon>Acidisoma</taxon>
    </lineage>
</organism>
<feature type="transmembrane region" description="Helical" evidence="7">
    <location>
        <begin position="484"/>
        <end position="501"/>
    </location>
</feature>
<reference evidence="8" key="1">
    <citation type="journal article" date="2021" name="Microorganisms">
        <title>Acidisoma silvae sp. nov. and Acidisomacellulosilytica sp. nov., Two Acidophilic Bacteria Isolated from Decaying Wood, Hydrolyzing Cellulose and Producing Poly-3-hydroxybutyrate.</title>
        <authorList>
            <person name="Mieszkin S."/>
            <person name="Pouder E."/>
            <person name="Uroz S."/>
            <person name="Simon-Colin C."/>
            <person name="Alain K."/>
        </authorList>
    </citation>
    <scope>NUCLEOTIDE SEQUENCE</scope>
    <source>
        <strain evidence="8">HW T2.11</strain>
    </source>
</reference>
<comment type="caution">
    <text evidence="8">The sequence shown here is derived from an EMBL/GenBank/DDBJ whole genome shotgun (WGS) entry which is preliminary data.</text>
</comment>
<sequence>MMGRSLRAILPLSDIVFSAKTFVAAMGAYYIALSSDMDRPYWAVITAYIVSQPLAGAVRSKAAFRMAGTVIGAAVAIIVIANFADAQALLTLALALWVGLCTYIGILDRTPRSYLFLLAGYSAVIIAIPAAAAPDTTYATASLRVQEIVVGILCATVTHSVFFPRSVTAYIHRRAEAVLQDARRWSHGALGRPLRDMGATPAMTVGKAHNRDRRRLAIDIHELHLLSVHLPFDTQIPTWPIDVLRKFQDQISRTLLLAATTEARIAQLSSMGKLTAEIADLIDSTNAWLDDPQTDSDAQKKAEVLIARARSLEPSCKERVPPGWEDILNIDILGRLAALVRAHAMGHQLGQLMQSNSPPGSDIMRVTLSKSPPRPLHRDHAGALRAALATFLTVAVGTIFWIGTSWPDGANAVVIGTIVCALFSTSDDPAPVARRVLWGTGLSIPVCGIYALGILPAVHGFLPLVMVLAPFFLTIGFLLPRPRWAASAIGMLLTTPGLIALDDRYSSSFDGFANAALAQFIGTMLAVAMLSLVRPVGQEKSAWRVRQICQRELKRRLASAQEPDSSAWIARMTDRMGLLAPAVSESRAMDDMLTTTCLGLAIDELNRFRITARGRDAAIVSLVLKRLDGQLVRHAIDIFQSTKIKKPGPGNAEFLRALDMALRQLGRQVTQPSYKSALLALADLRLIVAPQESPPLMRWDRTSHWVRGVAVVQQQASSD</sequence>
<feature type="transmembrane region" description="Helical" evidence="7">
    <location>
        <begin position="513"/>
        <end position="533"/>
    </location>
</feature>
<feature type="transmembrane region" description="Helical" evidence="7">
    <location>
        <begin position="114"/>
        <end position="133"/>
    </location>
</feature>
<name>A0A963YVF9_9PROT</name>
<feature type="transmembrane region" description="Helical" evidence="7">
    <location>
        <begin position="62"/>
        <end position="83"/>
    </location>
</feature>
<keyword evidence="9" id="KW-1185">Reference proteome</keyword>
<keyword evidence="5 7" id="KW-1133">Transmembrane helix</keyword>
<evidence type="ECO:0000256" key="7">
    <source>
        <dbReference type="SAM" id="Phobius"/>
    </source>
</evidence>
<gene>
    <name evidence="8" type="ORF">ASILVAE211_16395</name>
</gene>
<evidence type="ECO:0000256" key="5">
    <source>
        <dbReference type="ARBA" id="ARBA00022989"/>
    </source>
</evidence>
<dbReference type="PANTHER" id="PTHR30509:SF9">
    <property type="entry name" value="MULTIDRUG RESISTANCE PROTEIN MDTO"/>
    <property type="match status" value="1"/>
</dbReference>
<feature type="transmembrane region" description="Helical" evidence="7">
    <location>
        <begin position="461"/>
        <end position="479"/>
    </location>
</feature>
<feature type="transmembrane region" description="Helical" evidence="7">
    <location>
        <begin position="145"/>
        <end position="164"/>
    </location>
</feature>
<reference evidence="8" key="2">
    <citation type="submission" date="2021-01" db="EMBL/GenBank/DDBJ databases">
        <authorList>
            <person name="Mieszkin S."/>
            <person name="Pouder E."/>
            <person name="Alain K."/>
        </authorList>
    </citation>
    <scope>NUCLEOTIDE SEQUENCE</scope>
    <source>
        <strain evidence="8">HW T2.11</strain>
    </source>
</reference>
<keyword evidence="3" id="KW-1003">Cell membrane</keyword>
<dbReference type="EMBL" id="JAESVB010000008">
    <property type="protein sequence ID" value="MCB8876773.1"/>
    <property type="molecule type" value="Genomic_DNA"/>
</dbReference>
<dbReference type="InterPro" id="IPR006726">
    <property type="entry name" value="PHBA_efflux_AaeB/fusaric-R"/>
</dbReference>
<comment type="subcellular location">
    <subcellularLocation>
        <location evidence="1">Cell membrane</location>
        <topology evidence="1">Multi-pass membrane protein</topology>
    </subcellularLocation>
</comment>